<name>A0A2P1JQI7_9CAUD</name>
<accession>A0A2P1JQI7</accession>
<dbReference type="Proteomes" id="UP000241715">
    <property type="component" value="Segment"/>
</dbReference>
<reference evidence="2 3" key="1">
    <citation type="submission" date="2018-02" db="EMBL/GenBank/DDBJ databases">
        <authorList>
            <person name="Jacobs-Sera D."/>
            <person name="Tolvo J."/>
            <person name="Hosage E."/>
            <person name="Erazo J."/>
            <person name="Burch A."/>
            <person name="Garlena R.A."/>
            <person name="Russell D.A."/>
            <person name="Pope W.H."/>
            <person name="Hatfull G.F."/>
        </authorList>
    </citation>
    <scope>NUCLEOTIDE SEQUENCE [LARGE SCALE GENOMIC DNA]</scope>
</reference>
<proteinExistence type="predicted"/>
<evidence type="ECO:0000313" key="3">
    <source>
        <dbReference type="Proteomes" id="UP000241715"/>
    </source>
</evidence>
<gene>
    <name evidence="2" type="primary">10</name>
    <name evidence="2" type="ORF">PBI_NILO_10</name>
</gene>
<organism evidence="2 3">
    <name type="scientific">Mycobacterium phage Nilo</name>
    <dbReference type="NCBI Taxonomy" id="2108129"/>
    <lineage>
        <taxon>Viruses</taxon>
        <taxon>Duplodnaviria</taxon>
        <taxon>Heunggongvirae</taxon>
        <taxon>Uroviricota</taxon>
        <taxon>Caudoviricetes</taxon>
        <taxon>Papyrusvirus</taxon>
        <taxon>Papyrusvirus send513</taxon>
    </lineage>
</organism>
<sequence>MATAKQKAASRRNLEKARAARQKGTNPTPKLAFRGVNAKVIGKGREMPSQITRASGKLLSGERPTSKDLDWIHSNLKSKTLRGKPARQGRRVLREFERRSRLRIGWK</sequence>
<dbReference type="EMBL" id="MH001447">
    <property type="protein sequence ID" value="AVO21408.1"/>
    <property type="molecule type" value="Genomic_DNA"/>
</dbReference>
<evidence type="ECO:0000256" key="1">
    <source>
        <dbReference type="SAM" id="MobiDB-lite"/>
    </source>
</evidence>
<evidence type="ECO:0000313" key="2">
    <source>
        <dbReference type="EMBL" id="AVO21408.1"/>
    </source>
</evidence>
<feature type="region of interest" description="Disordered" evidence="1">
    <location>
        <begin position="1"/>
        <end position="31"/>
    </location>
</feature>
<protein>
    <submittedName>
        <fullName evidence="2">Uncharacterized protein</fullName>
    </submittedName>
</protein>